<dbReference type="EMBL" id="CP157960">
    <property type="protein sequence ID" value="XBT92134.1"/>
    <property type="molecule type" value="Genomic_DNA"/>
</dbReference>
<dbReference type="Gene3D" id="3.40.710.10">
    <property type="entry name" value="DD-peptidase/beta-lactamase superfamily"/>
    <property type="match status" value="1"/>
</dbReference>
<gene>
    <name evidence="3" type="ORF">ABM479_15225</name>
</gene>
<keyword evidence="1" id="KW-0472">Membrane</keyword>
<keyword evidence="3" id="KW-0378">Hydrolase</keyword>
<dbReference type="InterPro" id="IPR001466">
    <property type="entry name" value="Beta-lactam-related"/>
</dbReference>
<evidence type="ECO:0000256" key="1">
    <source>
        <dbReference type="SAM" id="Phobius"/>
    </source>
</evidence>
<dbReference type="Pfam" id="PF00144">
    <property type="entry name" value="Beta-lactamase"/>
    <property type="match status" value="1"/>
</dbReference>
<dbReference type="InterPro" id="IPR050789">
    <property type="entry name" value="Diverse_Enzym_Activities"/>
</dbReference>
<protein>
    <submittedName>
        <fullName evidence="3">Serine hydrolase</fullName>
        <ecNumber evidence="3">3.-.-.-</ecNumber>
    </submittedName>
</protein>
<organism evidence="3">
    <name type="scientific">Rhizobium sp. ZPR3</name>
    <dbReference type="NCBI Taxonomy" id="3158967"/>
    <lineage>
        <taxon>Bacteria</taxon>
        <taxon>Pseudomonadati</taxon>
        <taxon>Pseudomonadota</taxon>
        <taxon>Alphaproteobacteria</taxon>
        <taxon>Hyphomicrobiales</taxon>
        <taxon>Rhizobiaceae</taxon>
        <taxon>Rhizobium/Agrobacterium group</taxon>
        <taxon>Rhizobium</taxon>
    </lineage>
</organism>
<proteinExistence type="predicted"/>
<keyword evidence="1" id="KW-1133">Transmembrane helix</keyword>
<dbReference type="EC" id="3.-.-.-" evidence="3"/>
<keyword evidence="1" id="KW-0812">Transmembrane</keyword>
<evidence type="ECO:0000313" key="3">
    <source>
        <dbReference type="EMBL" id="XBT92134.1"/>
    </source>
</evidence>
<dbReference type="PANTHER" id="PTHR43283">
    <property type="entry name" value="BETA-LACTAMASE-RELATED"/>
    <property type="match status" value="1"/>
</dbReference>
<feature type="transmembrane region" description="Helical" evidence="1">
    <location>
        <begin position="7"/>
        <end position="27"/>
    </location>
</feature>
<name>A0AAU7RPM8_9HYPH</name>
<dbReference type="RefSeq" id="WP_349956557.1">
    <property type="nucleotide sequence ID" value="NZ_CP157960.1"/>
</dbReference>
<sequence length="459" mass="49739">MSLAHAFKALTTALVICSIAVTIWLYLAPPALLRVGTGYAAKIVCSNVFLASRDPDAVLYDDVQAPGNVLLRLVTVSVDRANKRVTAAFLGFLAPNFALFRGASGCTSVPDGDFAAALNAAPFIEPKALDSSARTWPEGDAVLARSDSNTLHLLDNEALTGPKMRAVIVVHNGQIIAERYGHGFNAKTPLLGWSMTKTVNALLIGRLIYSGKLGISDTNLFRQWQHDDRSKIKLSDLLAMRSGLAFNESYGSVTDATRMLYLEPDMVSLPITAKLVTAPGAHFNYSSGTSVLLSAIWMDRVEDRQKAFDYPTDALFGPLGMTSAVLEQDARGTFAGGTYLYATARDWARLGQFLLQDGVWKGQRLLSEDFMDALKTPQRSGSRYTQAQAWVAAPGGERNADAGVPADTFWLEGHDGQSMAIVPSLNLVLLRMGLTPDHLSYKPQILLKQITDKIAAQTQ</sequence>
<feature type="domain" description="Beta-lactamase-related" evidence="2">
    <location>
        <begin position="166"/>
        <end position="430"/>
    </location>
</feature>
<dbReference type="GO" id="GO:0016787">
    <property type="term" value="F:hydrolase activity"/>
    <property type="evidence" value="ECO:0007669"/>
    <property type="project" value="UniProtKB-KW"/>
</dbReference>
<dbReference type="SUPFAM" id="SSF56601">
    <property type="entry name" value="beta-lactamase/transpeptidase-like"/>
    <property type="match status" value="1"/>
</dbReference>
<evidence type="ECO:0000259" key="2">
    <source>
        <dbReference type="Pfam" id="PF00144"/>
    </source>
</evidence>
<reference evidence="3" key="1">
    <citation type="submission" date="2024-06" db="EMBL/GenBank/DDBJ databases">
        <authorList>
            <person name="Li T."/>
            <person name="Gao R."/>
        </authorList>
    </citation>
    <scope>NUCLEOTIDE SEQUENCE</scope>
    <source>
        <strain evidence="3">ZPR3</strain>
    </source>
</reference>
<dbReference type="InterPro" id="IPR012338">
    <property type="entry name" value="Beta-lactam/transpept-like"/>
</dbReference>
<dbReference type="AlphaFoldDB" id="A0AAU7RPM8"/>
<accession>A0AAU7RPM8</accession>
<dbReference type="PANTHER" id="PTHR43283:SF7">
    <property type="entry name" value="BETA-LACTAMASE-RELATED DOMAIN-CONTAINING PROTEIN"/>
    <property type="match status" value="1"/>
</dbReference>